<dbReference type="EnsemblMetazoa" id="XM_008206847">
    <property type="protein sequence ID" value="XP_008205069"/>
    <property type="gene ID" value="LOC103315887"/>
</dbReference>
<evidence type="ECO:0000313" key="3">
    <source>
        <dbReference type="Proteomes" id="UP000002358"/>
    </source>
</evidence>
<dbReference type="Gene3D" id="1.25.40.20">
    <property type="entry name" value="Ankyrin repeat-containing domain"/>
    <property type="match status" value="1"/>
</dbReference>
<reference evidence="2" key="1">
    <citation type="submission" date="2021-01" db="UniProtKB">
        <authorList>
            <consortium name="EnsemblMetazoa"/>
        </authorList>
    </citation>
    <scope>IDENTIFICATION</scope>
</reference>
<dbReference type="InParanoid" id="A0A7M7H427"/>
<name>A0A7M7H427_NASVI</name>
<proteinExistence type="predicted"/>
<dbReference type="FunCoup" id="A0A7M7H427">
    <property type="interactions" value="29"/>
</dbReference>
<dbReference type="SUPFAM" id="SSF48403">
    <property type="entry name" value="Ankyrin repeat"/>
    <property type="match status" value="1"/>
</dbReference>
<feature type="repeat" description="ANK" evidence="1">
    <location>
        <begin position="79"/>
        <end position="112"/>
    </location>
</feature>
<dbReference type="SMART" id="SM00248">
    <property type="entry name" value="ANK"/>
    <property type="match status" value="5"/>
</dbReference>
<sequence>MHQPVIPPEEELIRLLKFGTSRKIRDLISANPTMDLHYPLAKNLTTPLTAAVERSDSAILTTLIDKIPGNLDATLTQPCGKTALMHAACYARNSEVLLVLMKKGADPSKTDINGWNCLFYAVIGKRLQNVIALLDSQVSIESRDLQGRTPLMISAVCLSDLDTFHCLLSRGADFEALDNNGLSALHLAILHKRRECVIELWQRNAAADLLTPVSRATTKQLVEEIMSDVLPVHRKVQDFAEEL</sequence>
<dbReference type="PROSITE" id="PS50088">
    <property type="entry name" value="ANK_REPEAT"/>
    <property type="match status" value="1"/>
</dbReference>
<dbReference type="Pfam" id="PF12796">
    <property type="entry name" value="Ank_2"/>
    <property type="match status" value="1"/>
</dbReference>
<dbReference type="GeneID" id="103315887"/>
<keyword evidence="1" id="KW-0040">ANK repeat</keyword>
<accession>A0A7M7H427</accession>
<dbReference type="OrthoDB" id="6596655at2759"/>
<dbReference type="InterPro" id="IPR036770">
    <property type="entry name" value="Ankyrin_rpt-contain_sf"/>
</dbReference>
<dbReference type="SMR" id="A0A7M7H427"/>
<organism evidence="2 3">
    <name type="scientific">Nasonia vitripennis</name>
    <name type="common">Parasitic wasp</name>
    <dbReference type="NCBI Taxonomy" id="7425"/>
    <lineage>
        <taxon>Eukaryota</taxon>
        <taxon>Metazoa</taxon>
        <taxon>Ecdysozoa</taxon>
        <taxon>Arthropoda</taxon>
        <taxon>Hexapoda</taxon>
        <taxon>Insecta</taxon>
        <taxon>Pterygota</taxon>
        <taxon>Neoptera</taxon>
        <taxon>Endopterygota</taxon>
        <taxon>Hymenoptera</taxon>
        <taxon>Apocrita</taxon>
        <taxon>Proctotrupomorpha</taxon>
        <taxon>Chalcidoidea</taxon>
        <taxon>Pteromalidae</taxon>
        <taxon>Pteromalinae</taxon>
        <taxon>Nasonia</taxon>
    </lineage>
</organism>
<dbReference type="RefSeq" id="XP_008205069.1">
    <property type="nucleotide sequence ID" value="XM_008206847.4"/>
</dbReference>
<dbReference type="InterPro" id="IPR002110">
    <property type="entry name" value="Ankyrin_rpt"/>
</dbReference>
<keyword evidence="3" id="KW-1185">Reference proteome</keyword>
<evidence type="ECO:0000256" key="1">
    <source>
        <dbReference type="PROSITE-ProRule" id="PRU00023"/>
    </source>
</evidence>
<dbReference type="PANTHER" id="PTHR24118:SF99">
    <property type="entry name" value="POTE ANKYRIN DOMAIN FAMILY MEMBER 3C-RELATED"/>
    <property type="match status" value="1"/>
</dbReference>
<dbReference type="KEGG" id="nvi:103315887"/>
<dbReference type="Proteomes" id="UP000002358">
    <property type="component" value="Chromosome 5"/>
</dbReference>
<protein>
    <submittedName>
        <fullName evidence="2">Uncharacterized protein</fullName>
    </submittedName>
</protein>
<evidence type="ECO:0000313" key="2">
    <source>
        <dbReference type="EnsemblMetazoa" id="XP_008205069"/>
    </source>
</evidence>
<dbReference type="Pfam" id="PF00023">
    <property type="entry name" value="Ank"/>
    <property type="match status" value="1"/>
</dbReference>
<dbReference type="PANTHER" id="PTHR24118">
    <property type="entry name" value="POTE ANKYRIN DOMAIN"/>
    <property type="match status" value="1"/>
</dbReference>
<dbReference type="AlphaFoldDB" id="A0A7M7H427"/>